<accession>A0AAD5Y7S8</accession>
<evidence type="ECO:0000313" key="1">
    <source>
        <dbReference type="EMBL" id="KAJ3474832.1"/>
    </source>
</evidence>
<dbReference type="Proteomes" id="UP001212997">
    <property type="component" value="Unassembled WGS sequence"/>
</dbReference>
<gene>
    <name evidence="1" type="ORF">NLI96_g12229</name>
</gene>
<name>A0AAD5Y7S8_9APHY</name>
<dbReference type="AlphaFoldDB" id="A0AAD5Y7S8"/>
<protein>
    <submittedName>
        <fullName evidence="1">Uncharacterized protein</fullName>
    </submittedName>
</protein>
<organism evidence="1 2">
    <name type="scientific">Meripilus lineatus</name>
    <dbReference type="NCBI Taxonomy" id="2056292"/>
    <lineage>
        <taxon>Eukaryota</taxon>
        <taxon>Fungi</taxon>
        <taxon>Dikarya</taxon>
        <taxon>Basidiomycota</taxon>
        <taxon>Agaricomycotina</taxon>
        <taxon>Agaricomycetes</taxon>
        <taxon>Polyporales</taxon>
        <taxon>Meripilaceae</taxon>
        <taxon>Meripilus</taxon>
    </lineage>
</organism>
<evidence type="ECO:0000313" key="2">
    <source>
        <dbReference type="Proteomes" id="UP001212997"/>
    </source>
</evidence>
<dbReference type="EMBL" id="JANAWD010000972">
    <property type="protein sequence ID" value="KAJ3474832.1"/>
    <property type="molecule type" value="Genomic_DNA"/>
</dbReference>
<proteinExistence type="predicted"/>
<reference evidence="1" key="1">
    <citation type="submission" date="2022-07" db="EMBL/GenBank/DDBJ databases">
        <title>Genome Sequence of Physisporinus lineatus.</title>
        <authorList>
            <person name="Buettner E."/>
        </authorList>
    </citation>
    <scope>NUCLEOTIDE SEQUENCE</scope>
    <source>
        <strain evidence="1">VT162</strain>
    </source>
</reference>
<keyword evidence="2" id="KW-1185">Reference proteome</keyword>
<comment type="caution">
    <text evidence="1">The sequence shown here is derived from an EMBL/GenBank/DDBJ whole genome shotgun (WGS) entry which is preliminary data.</text>
</comment>
<sequence length="185" mass="20679">MASVENSVRGPVYRLGYVNLEDFLEPDNHDGGEPEEFCGPCSARRHFKPMMPPFFKKPAPKEALPDVPAVVRSKQPHEDDSDAELPGFDASKSLKAAEGAYIGHNPRKVKGGPAPLKLSLEWCKEQGYRLVCWDGLEPGVMSNVQDRVLLAMVGKPKDAVSYDRALGRMTQLFMDKREEMKLHRV</sequence>